<gene>
    <name evidence="14" type="ORF">MA16_Dca020236</name>
</gene>
<feature type="transmembrane region" description="Helical" evidence="11">
    <location>
        <begin position="893"/>
        <end position="916"/>
    </location>
</feature>
<feature type="transmembrane region" description="Helical" evidence="11">
    <location>
        <begin position="816"/>
        <end position="835"/>
    </location>
</feature>
<dbReference type="InterPro" id="IPR011527">
    <property type="entry name" value="ABC1_TM_dom"/>
</dbReference>
<feature type="transmembrane region" description="Helical" evidence="11">
    <location>
        <begin position="96"/>
        <end position="116"/>
    </location>
</feature>
<evidence type="ECO:0000256" key="9">
    <source>
        <dbReference type="ARBA" id="ARBA00023180"/>
    </source>
</evidence>
<reference evidence="14 15" key="2">
    <citation type="journal article" date="2017" name="Nature">
        <title>The Apostasia genome and the evolution of orchids.</title>
        <authorList>
            <person name="Zhang G.Q."/>
            <person name="Liu K.W."/>
            <person name="Li Z."/>
            <person name="Lohaus R."/>
            <person name="Hsiao Y.Y."/>
            <person name="Niu S.C."/>
            <person name="Wang J.Y."/>
            <person name="Lin Y.C."/>
            <person name="Xu Q."/>
            <person name="Chen L.J."/>
            <person name="Yoshida K."/>
            <person name="Fujiwara S."/>
            <person name="Wang Z.W."/>
            <person name="Zhang Y.Q."/>
            <person name="Mitsuda N."/>
            <person name="Wang M."/>
            <person name="Liu G.H."/>
            <person name="Pecoraro L."/>
            <person name="Huang H.X."/>
            <person name="Xiao X.J."/>
            <person name="Lin M."/>
            <person name="Wu X.Y."/>
            <person name="Wu W.L."/>
            <person name="Chen Y.Y."/>
            <person name="Chang S.B."/>
            <person name="Sakamoto S."/>
            <person name="Ohme-Takagi M."/>
            <person name="Yagi M."/>
            <person name="Zeng S.J."/>
            <person name="Shen C.Y."/>
            <person name="Yeh C.M."/>
            <person name="Luo Y.B."/>
            <person name="Tsai W.C."/>
            <person name="Van de Peer Y."/>
            <person name="Liu Z.J."/>
        </authorList>
    </citation>
    <scope>NUCLEOTIDE SEQUENCE [LARGE SCALE GENOMIC DNA]</scope>
    <source>
        <tissue evidence="14">The whole plant</tissue>
    </source>
</reference>
<dbReference type="SMART" id="SM00382">
    <property type="entry name" value="AAA"/>
    <property type="match status" value="2"/>
</dbReference>
<dbReference type="InterPro" id="IPR003439">
    <property type="entry name" value="ABC_transporter-like_ATP-bd"/>
</dbReference>
<feature type="transmembrane region" description="Helical" evidence="11">
    <location>
        <begin position="711"/>
        <end position="729"/>
    </location>
</feature>
<evidence type="ECO:0000259" key="13">
    <source>
        <dbReference type="PROSITE" id="PS50929"/>
    </source>
</evidence>
<organism evidence="14 15">
    <name type="scientific">Dendrobium catenatum</name>
    <dbReference type="NCBI Taxonomy" id="906689"/>
    <lineage>
        <taxon>Eukaryota</taxon>
        <taxon>Viridiplantae</taxon>
        <taxon>Streptophyta</taxon>
        <taxon>Embryophyta</taxon>
        <taxon>Tracheophyta</taxon>
        <taxon>Spermatophyta</taxon>
        <taxon>Magnoliopsida</taxon>
        <taxon>Liliopsida</taxon>
        <taxon>Asparagales</taxon>
        <taxon>Orchidaceae</taxon>
        <taxon>Epidendroideae</taxon>
        <taxon>Malaxideae</taxon>
        <taxon>Dendrobiinae</taxon>
        <taxon>Dendrobium</taxon>
    </lineage>
</organism>
<dbReference type="Gene3D" id="1.20.1560.10">
    <property type="entry name" value="ABC transporter type 1, transmembrane domain"/>
    <property type="match status" value="1"/>
</dbReference>
<keyword evidence="8 11" id="KW-0472">Membrane</keyword>
<keyword evidence="15" id="KW-1185">Reference proteome</keyword>
<evidence type="ECO:0000256" key="5">
    <source>
        <dbReference type="ARBA" id="ARBA00022741"/>
    </source>
</evidence>
<evidence type="ECO:0000256" key="7">
    <source>
        <dbReference type="ARBA" id="ARBA00022989"/>
    </source>
</evidence>
<protein>
    <submittedName>
        <fullName evidence="14">Multidrug resistance protein</fullName>
    </submittedName>
</protein>
<evidence type="ECO:0000256" key="2">
    <source>
        <dbReference type="ARBA" id="ARBA00022448"/>
    </source>
</evidence>
<evidence type="ECO:0000256" key="8">
    <source>
        <dbReference type="ARBA" id="ARBA00023136"/>
    </source>
</evidence>
<dbReference type="GO" id="GO:0005524">
    <property type="term" value="F:ATP binding"/>
    <property type="evidence" value="ECO:0007669"/>
    <property type="project" value="UniProtKB-KW"/>
</dbReference>
<sequence>MEAINRQQAEAQSRTDKEMGKEGEKSRPSIILSARSMFMHADVADCWLMGLGFIGAVGDGLSGPVMLTLMSKFVNAFGAGPHSPGFEHAVNRNSLLFVYLAAASFAFAFLEGYCWTRTGERQATRMRGRYLKAVLRQDVGYFDMKAMPTIEVINCVSSDCVVPNFIMNIATFIGSYIAGFVLLWRVALIAFPSVLLLIIPGLIYGRVLLTLSRRIQIQYNKAGQIAEQAISSIRTVYSSVSESPTITSFSSALNSSVRLGLQQGLAKGLAFGSNGITFSIWAFMSWYSSRLVILHKTTGGTVFAVGSCILAGGLSLGVGLSNVKYLGEGMAAAERIKEVIERKPAIDSESQEGEEVREVRGEVEFKEVRFGYPARPEIEVFRGFSLRVEAGKTVALVGGSGSGKSTAVVLLQRFYDPMSGVIEVDGVDIRRLNLKWLRGKMGLVSQEPLLFDMSIKENVLFGKEDGTMEEVVEAAKKANAHAFISQLPMGYDTQVGERGVQMSGGQKQRIAIARALIREPKILLLDEATSALDSESERIVQEALDAAAVGRTTIVIAHRLSTIRNAHSIAYVHSGQVIESGSHQELIANPNSHYSNLIRVQQSQPVEEHDSMGSSRSMSRRFSVSSSTKSIGEIEEWNQGNGKQGQGTSRAVPSLRRLLMMNAPEWRQALLGCSAAILFGAVQPAYSYALSGMIMIYFIEDHEEMKDKIRTYALVFVGLSIFSFAVNVIQHYNLGVMGECLTRRVRERMFSKILTFEVGWFDEEDNSTGAICSRLAKDASVVRSLVGDRISLIIQALSAVTVAFTLGLVIAWRFALLMIATQPLIIACFYARRVLLQNISNKSIKFQSDSSKLAAEAIGNLRTITSFSSQSRILHLFHVAQSDTRQQSLRQSYLAGLGLAISQALVICTWALDFWYGGLLVRRAIISSKALIQTFVILVSTGRVIADAGSTTTDIAKGADSVASVFSILDRFSAIEPDDPEAYQAGSLTGSIEFRGVEFVYPARPDVPILQGFSLSIKPGKSTALVGPSGSGKSTIISLIERFYDPIAGLIRIDGRDIRTYNLRELRRQMALVGQEPTLFAGTVLENITYGLDEAVASEAEAAARAANAHDFISGLKDGYDTWCGERGVQLSGGQKQRIAIARAILRNPKILLLDEATSALDGQSEKVVQEALERVMVGRTSVVVAHRLSTVRNCDLIAVMDKGRLVEKGSHAALMGKGATGTYYGLVSLQQGKESGKM</sequence>
<dbReference type="FunFam" id="3.40.50.300:FF:000205">
    <property type="entry name" value="ABC transporter B family member 4"/>
    <property type="match status" value="2"/>
</dbReference>
<evidence type="ECO:0000313" key="14">
    <source>
        <dbReference type="EMBL" id="PKU59863.1"/>
    </source>
</evidence>
<comment type="similarity">
    <text evidence="1">Belongs to the ABC transporter superfamily. ABCB family. Multidrug resistance exporter (TC 3.A.1.201) subfamily.</text>
</comment>
<dbReference type="InterPro" id="IPR027417">
    <property type="entry name" value="P-loop_NTPase"/>
</dbReference>
<evidence type="ECO:0000256" key="10">
    <source>
        <dbReference type="SAM" id="MobiDB-lite"/>
    </source>
</evidence>
<keyword evidence="5" id="KW-0547">Nucleotide-binding</keyword>
<dbReference type="CDD" id="cd03249">
    <property type="entry name" value="ABC_MTABC3_MDL1_MDL2"/>
    <property type="match status" value="2"/>
</dbReference>
<dbReference type="PROSITE" id="PS50893">
    <property type="entry name" value="ABC_TRANSPORTER_2"/>
    <property type="match status" value="2"/>
</dbReference>
<keyword evidence="7 11" id="KW-1133">Transmembrane helix</keyword>
<dbReference type="PANTHER" id="PTHR45136:SF2">
    <property type="entry name" value="ABC TRANSPORTER DOMAIN-CONTAINING PROTEIN"/>
    <property type="match status" value="1"/>
</dbReference>
<dbReference type="Pfam" id="PF00005">
    <property type="entry name" value="ABC_tran"/>
    <property type="match status" value="2"/>
</dbReference>
<feature type="domain" description="ABC transporter" evidence="12">
    <location>
        <begin position="363"/>
        <end position="599"/>
    </location>
</feature>
<feature type="transmembrane region" description="Helical" evidence="11">
    <location>
        <begin position="669"/>
        <end position="699"/>
    </location>
</feature>
<feature type="domain" description="ABC transporter" evidence="12">
    <location>
        <begin position="992"/>
        <end position="1228"/>
    </location>
</feature>
<dbReference type="CDD" id="cd18578">
    <property type="entry name" value="ABC_6TM_Pgp_ABCB1_D2_like"/>
    <property type="match status" value="1"/>
</dbReference>
<feature type="transmembrane region" description="Helical" evidence="11">
    <location>
        <begin position="165"/>
        <end position="183"/>
    </location>
</feature>
<feature type="domain" description="ABC transmembrane type-1" evidence="13">
    <location>
        <begin position="51"/>
        <end position="317"/>
    </location>
</feature>
<dbReference type="GO" id="GO:0016020">
    <property type="term" value="C:membrane"/>
    <property type="evidence" value="ECO:0007669"/>
    <property type="project" value="InterPro"/>
</dbReference>
<dbReference type="Gene3D" id="3.40.50.300">
    <property type="entry name" value="P-loop containing nucleotide triphosphate hydrolases"/>
    <property type="match status" value="2"/>
</dbReference>
<evidence type="ECO:0000256" key="3">
    <source>
        <dbReference type="ARBA" id="ARBA00022692"/>
    </source>
</evidence>
<dbReference type="PROSITE" id="PS00211">
    <property type="entry name" value="ABC_TRANSPORTER_1"/>
    <property type="match status" value="2"/>
</dbReference>
<dbReference type="GO" id="GO:0140359">
    <property type="term" value="F:ABC-type transporter activity"/>
    <property type="evidence" value="ECO:0007669"/>
    <property type="project" value="InterPro"/>
</dbReference>
<dbReference type="Proteomes" id="UP000233837">
    <property type="component" value="Unassembled WGS sequence"/>
</dbReference>
<name>A0A2I0V8X7_9ASPA</name>
<dbReference type="PANTHER" id="PTHR45136">
    <property type="entry name" value="ABC TRANSPORTER DOMAIN-CONTAINING PROTEIN"/>
    <property type="match status" value="1"/>
</dbReference>
<feature type="region of interest" description="Disordered" evidence="10">
    <location>
        <begin position="1"/>
        <end position="26"/>
    </location>
</feature>
<reference evidence="14 15" key="1">
    <citation type="journal article" date="2016" name="Sci. Rep.">
        <title>The Dendrobium catenatum Lindl. genome sequence provides insights into polysaccharide synthase, floral development and adaptive evolution.</title>
        <authorList>
            <person name="Zhang G.Q."/>
            <person name="Xu Q."/>
            <person name="Bian C."/>
            <person name="Tsai W.C."/>
            <person name="Yeh C.M."/>
            <person name="Liu K.W."/>
            <person name="Yoshida K."/>
            <person name="Zhang L.S."/>
            <person name="Chang S.B."/>
            <person name="Chen F."/>
            <person name="Shi Y."/>
            <person name="Su Y.Y."/>
            <person name="Zhang Y.Q."/>
            <person name="Chen L.J."/>
            <person name="Yin Y."/>
            <person name="Lin M."/>
            <person name="Huang H."/>
            <person name="Deng H."/>
            <person name="Wang Z.W."/>
            <person name="Zhu S.L."/>
            <person name="Zhao X."/>
            <person name="Deng C."/>
            <person name="Niu S.C."/>
            <person name="Huang J."/>
            <person name="Wang M."/>
            <person name="Liu G.H."/>
            <person name="Yang H.J."/>
            <person name="Xiao X.J."/>
            <person name="Hsiao Y.Y."/>
            <person name="Wu W.L."/>
            <person name="Chen Y.Y."/>
            <person name="Mitsuda N."/>
            <person name="Ohme-Takagi M."/>
            <person name="Luo Y.B."/>
            <person name="Van de Peer Y."/>
            <person name="Liu Z.J."/>
        </authorList>
    </citation>
    <scope>NUCLEOTIDE SEQUENCE [LARGE SCALE GENOMIC DNA]</scope>
    <source>
        <tissue evidence="14">The whole plant</tissue>
    </source>
</reference>
<feature type="transmembrane region" description="Helical" evidence="11">
    <location>
        <begin position="189"/>
        <end position="209"/>
    </location>
</feature>
<feature type="transmembrane region" description="Helical" evidence="11">
    <location>
        <begin position="268"/>
        <end position="287"/>
    </location>
</feature>
<dbReference type="SUPFAM" id="SSF52540">
    <property type="entry name" value="P-loop containing nucleoside triphosphate hydrolases"/>
    <property type="match status" value="2"/>
</dbReference>
<dbReference type="AlphaFoldDB" id="A0A2I0V8X7"/>
<evidence type="ECO:0000256" key="4">
    <source>
        <dbReference type="ARBA" id="ARBA00022737"/>
    </source>
</evidence>
<dbReference type="SUPFAM" id="SSF90123">
    <property type="entry name" value="ABC transporter transmembrane region"/>
    <property type="match status" value="2"/>
</dbReference>
<keyword evidence="2" id="KW-0813">Transport</keyword>
<evidence type="ECO:0000313" key="15">
    <source>
        <dbReference type="Proteomes" id="UP000233837"/>
    </source>
</evidence>
<proteinExistence type="inferred from homology"/>
<feature type="compositionally biased region" description="Basic and acidic residues" evidence="10">
    <location>
        <begin position="13"/>
        <end position="26"/>
    </location>
</feature>
<dbReference type="InterPro" id="IPR003593">
    <property type="entry name" value="AAA+_ATPase"/>
</dbReference>
<dbReference type="CDD" id="cd18577">
    <property type="entry name" value="ABC_6TM_Pgp_ABCB1_D1_like"/>
    <property type="match status" value="1"/>
</dbReference>
<feature type="domain" description="ABC transmembrane type-1" evidence="13">
    <location>
        <begin position="670"/>
        <end position="957"/>
    </location>
</feature>
<dbReference type="EMBL" id="KZ504050">
    <property type="protein sequence ID" value="PKU59863.1"/>
    <property type="molecule type" value="Genomic_DNA"/>
</dbReference>
<evidence type="ECO:0000259" key="12">
    <source>
        <dbReference type="PROSITE" id="PS50893"/>
    </source>
</evidence>
<evidence type="ECO:0000256" key="6">
    <source>
        <dbReference type="ARBA" id="ARBA00022840"/>
    </source>
</evidence>
<feature type="transmembrane region" description="Helical" evidence="11">
    <location>
        <begin position="790"/>
        <end position="810"/>
    </location>
</feature>
<evidence type="ECO:0000256" key="1">
    <source>
        <dbReference type="ARBA" id="ARBA00007577"/>
    </source>
</evidence>
<evidence type="ECO:0000256" key="11">
    <source>
        <dbReference type="SAM" id="Phobius"/>
    </source>
</evidence>
<keyword evidence="9" id="KW-0325">Glycoprotein</keyword>
<dbReference type="Pfam" id="PF00664">
    <property type="entry name" value="ABC_membrane"/>
    <property type="match status" value="2"/>
</dbReference>
<dbReference type="PROSITE" id="PS50929">
    <property type="entry name" value="ABC_TM1F"/>
    <property type="match status" value="2"/>
</dbReference>
<dbReference type="GO" id="GO:0016887">
    <property type="term" value="F:ATP hydrolysis activity"/>
    <property type="evidence" value="ECO:0007669"/>
    <property type="project" value="InterPro"/>
</dbReference>
<accession>A0A2I0V8X7</accession>
<feature type="transmembrane region" description="Helical" evidence="11">
    <location>
        <begin position="299"/>
        <end position="320"/>
    </location>
</feature>
<keyword evidence="4" id="KW-0677">Repeat</keyword>
<keyword evidence="6" id="KW-0067">ATP-binding</keyword>
<keyword evidence="3 11" id="KW-0812">Transmembrane</keyword>
<dbReference type="InterPro" id="IPR017871">
    <property type="entry name" value="ABC_transporter-like_CS"/>
</dbReference>
<feature type="compositionally biased region" description="Polar residues" evidence="10">
    <location>
        <begin position="1"/>
        <end position="12"/>
    </location>
</feature>
<feature type="transmembrane region" description="Helical" evidence="11">
    <location>
        <begin position="46"/>
        <end position="67"/>
    </location>
</feature>
<dbReference type="InterPro" id="IPR036640">
    <property type="entry name" value="ABC1_TM_sf"/>
</dbReference>